<evidence type="ECO:0000313" key="3">
    <source>
        <dbReference type="EMBL" id="GIM17497.1"/>
    </source>
</evidence>
<feature type="transmembrane region" description="Helical" evidence="2">
    <location>
        <begin position="241"/>
        <end position="261"/>
    </location>
</feature>
<evidence type="ECO:0000256" key="1">
    <source>
        <dbReference type="SAM" id="MobiDB-lite"/>
    </source>
</evidence>
<name>A0A8J4M135_9CHLO</name>
<feature type="non-terminal residue" evidence="3">
    <location>
        <position position="1"/>
    </location>
</feature>
<organism evidence="3 4">
    <name type="scientific">Volvox reticuliferus</name>
    <dbReference type="NCBI Taxonomy" id="1737510"/>
    <lineage>
        <taxon>Eukaryota</taxon>
        <taxon>Viridiplantae</taxon>
        <taxon>Chlorophyta</taxon>
        <taxon>core chlorophytes</taxon>
        <taxon>Chlorophyceae</taxon>
        <taxon>CS clade</taxon>
        <taxon>Chlamydomonadales</taxon>
        <taxon>Volvocaceae</taxon>
        <taxon>Volvox</taxon>
    </lineage>
</organism>
<proteinExistence type="predicted"/>
<accession>A0A8J4M135</accession>
<dbReference type="EMBL" id="BNCQ01000164">
    <property type="protein sequence ID" value="GIM17497.1"/>
    <property type="molecule type" value="Genomic_DNA"/>
</dbReference>
<feature type="region of interest" description="Disordered" evidence="1">
    <location>
        <begin position="118"/>
        <end position="170"/>
    </location>
</feature>
<keyword evidence="2" id="KW-0812">Transmembrane</keyword>
<keyword evidence="2" id="KW-0472">Membrane</keyword>
<evidence type="ECO:0000313" key="4">
    <source>
        <dbReference type="Proteomes" id="UP000722791"/>
    </source>
</evidence>
<feature type="compositionally biased region" description="Basic and acidic residues" evidence="1">
    <location>
        <begin position="132"/>
        <end position="141"/>
    </location>
</feature>
<comment type="caution">
    <text evidence="3">The sequence shown here is derived from an EMBL/GenBank/DDBJ whole genome shotgun (WGS) entry which is preliminary data.</text>
</comment>
<sequence length="263" mass="28450">LKPGEMIRLCNGLMAFCGVGSVRSAKKARTNSSRQRASIHVTERILEEFKDDFMEESVFSSIEDLDARLQKIVEHFGLNRLAPMVGFNKHDKVTSERVLERLKKTAYGKWRNTRNAIKDKMAADDGGDGNGEEGKVEEKLPANKNGHPTHKPLVHAGGDEGPGPSAGCGGNQVPEASEAAAAASLGPQGRWELLLDGNSMEQERYTSSGGHQSYLQGYNLAGKSAGCFLVGTLKEQEKKPMVLGAGLLLGNLVSCCLIFIFTF</sequence>
<feature type="compositionally biased region" description="Gly residues" evidence="1">
    <location>
        <begin position="159"/>
        <end position="170"/>
    </location>
</feature>
<dbReference type="Proteomes" id="UP000722791">
    <property type="component" value="Unassembled WGS sequence"/>
</dbReference>
<evidence type="ECO:0000256" key="2">
    <source>
        <dbReference type="SAM" id="Phobius"/>
    </source>
</evidence>
<dbReference type="AlphaFoldDB" id="A0A8J4M135"/>
<reference evidence="3" key="1">
    <citation type="journal article" date="2021" name="Proc. Natl. Acad. Sci. U.S.A.">
        <title>Three genomes in the algal genus Volvox reveal the fate of a haploid sex-determining region after a transition to homothallism.</title>
        <authorList>
            <person name="Yamamoto K."/>
            <person name="Hamaji T."/>
            <person name="Kawai-Toyooka H."/>
            <person name="Matsuzaki R."/>
            <person name="Takahashi F."/>
            <person name="Nishimura Y."/>
            <person name="Kawachi M."/>
            <person name="Noguchi H."/>
            <person name="Minakuchi Y."/>
            <person name="Umen J.G."/>
            <person name="Toyoda A."/>
            <person name="Nozaki H."/>
        </authorList>
    </citation>
    <scope>NUCLEOTIDE SEQUENCE</scope>
    <source>
        <strain evidence="3">NIES-3785</strain>
    </source>
</reference>
<keyword evidence="2" id="KW-1133">Transmembrane helix</keyword>
<protein>
    <submittedName>
        <fullName evidence="3">Uncharacterized protein</fullName>
    </submittedName>
</protein>
<gene>
    <name evidence="3" type="ORF">Vretimale_20044</name>
</gene>